<keyword evidence="1" id="KW-0732">Signal</keyword>
<accession>A0ABU1N228</accession>
<protein>
    <submittedName>
        <fullName evidence="2">Uncharacterized protein</fullName>
    </submittedName>
</protein>
<proteinExistence type="predicted"/>
<evidence type="ECO:0000313" key="3">
    <source>
        <dbReference type="Proteomes" id="UP001262754"/>
    </source>
</evidence>
<gene>
    <name evidence="2" type="ORF">J2800_003252</name>
</gene>
<dbReference type="EMBL" id="JAVDRL010000009">
    <property type="protein sequence ID" value="MDR6532494.1"/>
    <property type="molecule type" value="Genomic_DNA"/>
</dbReference>
<feature type="signal peptide" evidence="1">
    <location>
        <begin position="1"/>
        <end position="20"/>
    </location>
</feature>
<reference evidence="2 3" key="1">
    <citation type="submission" date="2023-07" db="EMBL/GenBank/DDBJ databases">
        <title>Sorghum-associated microbial communities from plants grown in Nebraska, USA.</title>
        <authorList>
            <person name="Schachtman D."/>
        </authorList>
    </citation>
    <scope>NUCLEOTIDE SEQUENCE [LARGE SCALE GENOMIC DNA]</scope>
    <source>
        <strain evidence="2 3">DS2154</strain>
    </source>
</reference>
<dbReference type="RefSeq" id="WP_310033263.1">
    <property type="nucleotide sequence ID" value="NZ_JAVDRL010000009.1"/>
</dbReference>
<evidence type="ECO:0000313" key="2">
    <source>
        <dbReference type="EMBL" id="MDR6532494.1"/>
    </source>
</evidence>
<name>A0ABU1N228_9CAUL</name>
<organism evidence="2 3">
    <name type="scientific">Caulobacter rhizosphaerae</name>
    <dbReference type="NCBI Taxonomy" id="2010972"/>
    <lineage>
        <taxon>Bacteria</taxon>
        <taxon>Pseudomonadati</taxon>
        <taxon>Pseudomonadota</taxon>
        <taxon>Alphaproteobacteria</taxon>
        <taxon>Caulobacterales</taxon>
        <taxon>Caulobacteraceae</taxon>
        <taxon>Caulobacter</taxon>
    </lineage>
</organism>
<sequence length="76" mass="7627">MKLGFTGIVGLALSILTASAAVITPPLPDAISAAIGSDTGLPGRVTQGASGDKARIAALDRAFFGFRTSPYGAQLH</sequence>
<keyword evidence="3" id="KW-1185">Reference proteome</keyword>
<dbReference type="Proteomes" id="UP001262754">
    <property type="component" value="Unassembled WGS sequence"/>
</dbReference>
<comment type="caution">
    <text evidence="2">The sequence shown here is derived from an EMBL/GenBank/DDBJ whole genome shotgun (WGS) entry which is preliminary data.</text>
</comment>
<evidence type="ECO:0000256" key="1">
    <source>
        <dbReference type="SAM" id="SignalP"/>
    </source>
</evidence>
<feature type="chain" id="PRO_5045528300" evidence="1">
    <location>
        <begin position="21"/>
        <end position="76"/>
    </location>
</feature>